<keyword evidence="4" id="KW-1185">Reference proteome</keyword>
<evidence type="ECO:0000313" key="4">
    <source>
        <dbReference type="Proteomes" id="UP000790347"/>
    </source>
</evidence>
<evidence type="ECO:0000313" key="3">
    <source>
        <dbReference type="EMBL" id="KAH9517443.1"/>
    </source>
</evidence>
<sequence length="1573" mass="185083">MESLLSKIHNQTLSSESDLFTLFEISASNNNLTQWHQCYFLIQKQNMPPLNREHKFVFGEKFEKIYRIKTFELHPTHVLEIWQLFLANFDTKNRCTMRLFFLFISHIRIVDNRKDSSIQRFLVLIDSTVERLENETSPLKCKCECLFQIYYSLASIVVNFIHYQQTSPIELKSDAFNLYDLTTIFPKTTVKYWRKCYDNFDNLSDDRDEKIYLIRLLLLNYRLIKQRDNNVDHHELFNKLLNQVLISKTLLVGDVFNFLLSELNSNQDLVSILEFLFDTFINNDDGDESNETIKAIFHHQQHWESKCFQNVLITLFLKKIHYLIPQIFNDDSLMTQQPHWLKYGCDIPDSTIDKHMKMIQSLQTFSDQIIQTDRSLLDDEMLMENDRYVVDKCTQNHVRKLFEIFLQCVPLEYIAPFNQIRLILISWAIQLEFIKNDAANQFSPIFVPLNLRLWCSVRKIWFFDFISPSKYIYTLLANVCDYFINECPTLFDRLIATMFRMNDKERLLQSLEHLINLLKCHDNVNEKGIGYVFMLETILLRNFRQFKRRMEKSNHHLESEFQCQLSANHKQLIRLMYKMVNEFFQQQKLSNKHKDFVFVIEASTELFEEKLIDRGDASSLINCKGKWRKLFHKFLSLFDDENLSITNHGNDNECLIHFIRFIAHNRQKLAHLLPDDLLMNRWNEIVVGVKLTATIDSTGFCHQINSKSDWKKIFQSEENLHNFKTVSDEMFQFKDMAKRFDECDKCIDTIDPLLGPILESIIDVNEMENSLRQCLDHLHVHCLDLAQAKFYVHILAKMATETTMNSKEKTQVLNNHFSEIIETMMMISFLSNNKFTDNNNCSQAMYQIKVKILQFCHDSLDRFIQFDLITNEHLFLIYNLCFEVNIFAYGGRIGLYCELFARIQEIIHLTISRRPYLAIASMCTGRNVIRANLASLIQMTNEQTLGNATDTEKMQLEQCSNSLQQSIAHLSQYDQFHPYAQHLIADYLELSLNNPTTTTTVTTMIKQNLQQSMYHLIDSLMKKQTNGNVVKNLYSRLNQKSRQLFRKLLEYHDHYYRFKGYSVYGKLSHDNPSDLQKSHLRKLLSQIQREIEKLVREKKKKNSHTFQRQKSSSYLKLKNENVRSKIHRRLPLSNRVIKSKNSIRYFIRKDGTNNRIDADKLFELRLSANLIDDGGHIDERFLMIRKENGSLQQDDPNENENESKDCCKNDDVLADQDSDDHSSSSSTQCNNRDKKHCDGHGKSMDDKEDFIRMLELVHKNDLEKMANCKKPRKRRTTANPQFSHAAIEAKRITKMEIANERRHRRKIALEKHHNKSGKPHSNPNDYLRSMNVFKQTNEMFPGLFCIMTDLNMEQNDHCKLCSEICHFADDTIVICQSCLSMFHVVCLERQHLMRNGHMDSDQIRCCTCHPSSSSSSSSIAISDELQKQENLMIKLAKMRRQILLSSNANHCLEHILKKKQMKKERLTADLNELRLTEDRMIKICNRLNDIISSIDNIDHDNNKNKNDEIIAIENHSIDDEQRDSNVEMSKSSCDSIDSIDRIHTDSILSSNNRQTDSNNEQTVEEFSILSFCA</sequence>
<accession>A0A922I0D0</accession>
<dbReference type="EMBL" id="ASGP02000003">
    <property type="protein sequence ID" value="KAH9517443.1"/>
    <property type="molecule type" value="Genomic_DNA"/>
</dbReference>
<feature type="compositionally biased region" description="Basic and acidic residues" evidence="2">
    <location>
        <begin position="1201"/>
        <end position="1211"/>
    </location>
</feature>
<reference evidence="3" key="1">
    <citation type="submission" date="2013-05" db="EMBL/GenBank/DDBJ databases">
        <authorList>
            <person name="Yim A.K.Y."/>
            <person name="Chan T.F."/>
            <person name="Ji K.M."/>
            <person name="Liu X.Y."/>
            <person name="Zhou J.W."/>
            <person name="Li R.Q."/>
            <person name="Yang K.Y."/>
            <person name="Li J."/>
            <person name="Li M."/>
            <person name="Law P.T.W."/>
            <person name="Wu Y.L."/>
            <person name="Cai Z.L."/>
            <person name="Qin H."/>
            <person name="Bao Y."/>
            <person name="Leung R.K.K."/>
            <person name="Ng P.K.S."/>
            <person name="Zou J."/>
            <person name="Zhong X.J."/>
            <person name="Ran P.X."/>
            <person name="Zhong N.S."/>
            <person name="Liu Z.G."/>
            <person name="Tsui S.K.W."/>
        </authorList>
    </citation>
    <scope>NUCLEOTIDE SEQUENCE</scope>
    <source>
        <strain evidence="3">Derf</strain>
        <tissue evidence="3">Whole organism</tissue>
    </source>
</reference>
<comment type="caution">
    <text evidence="3">The sequence shown here is derived from an EMBL/GenBank/DDBJ whole genome shotgun (WGS) entry which is preliminary data.</text>
</comment>
<feature type="compositionally biased region" description="Basic and acidic residues" evidence="2">
    <location>
        <begin position="1231"/>
        <end position="1244"/>
    </location>
</feature>
<protein>
    <submittedName>
        <fullName evidence="3">Uncharacterized protein</fullName>
    </submittedName>
</protein>
<name>A0A922I0D0_DERFA</name>
<reference evidence="3" key="2">
    <citation type="journal article" date="2022" name="Res Sq">
        <title>Comparative Genomics Reveals Insights into the Divergent Evolution of Astigmatic Mites and Household Pest Adaptations.</title>
        <authorList>
            <person name="Xiong Q."/>
            <person name="Wan A.T.-Y."/>
            <person name="Liu X.-Y."/>
            <person name="Fung C.S.-H."/>
            <person name="Xiao X."/>
            <person name="Malainual N."/>
            <person name="Hou J."/>
            <person name="Wang L."/>
            <person name="Wang M."/>
            <person name="Yang K."/>
            <person name="Cui Y."/>
            <person name="Leung E."/>
            <person name="Nong W."/>
            <person name="Shin S.-K."/>
            <person name="Au S."/>
            <person name="Jeong K.Y."/>
            <person name="Chew F.T."/>
            <person name="Hui J."/>
            <person name="Leung T.F."/>
            <person name="Tungtrongchitr A."/>
            <person name="Zhong N."/>
            <person name="Liu Z."/>
            <person name="Tsui S."/>
        </authorList>
    </citation>
    <scope>NUCLEOTIDE SEQUENCE</scope>
    <source>
        <strain evidence="3">Derf</strain>
        <tissue evidence="3">Whole organism</tissue>
    </source>
</reference>
<keyword evidence="1" id="KW-0175">Coiled coil</keyword>
<feature type="region of interest" description="Disordered" evidence="2">
    <location>
        <begin position="1189"/>
        <end position="1244"/>
    </location>
</feature>
<dbReference type="Proteomes" id="UP000790347">
    <property type="component" value="Unassembled WGS sequence"/>
</dbReference>
<organism evidence="3 4">
    <name type="scientific">Dermatophagoides farinae</name>
    <name type="common">American house dust mite</name>
    <dbReference type="NCBI Taxonomy" id="6954"/>
    <lineage>
        <taxon>Eukaryota</taxon>
        <taxon>Metazoa</taxon>
        <taxon>Ecdysozoa</taxon>
        <taxon>Arthropoda</taxon>
        <taxon>Chelicerata</taxon>
        <taxon>Arachnida</taxon>
        <taxon>Acari</taxon>
        <taxon>Acariformes</taxon>
        <taxon>Sarcoptiformes</taxon>
        <taxon>Astigmata</taxon>
        <taxon>Psoroptidia</taxon>
        <taxon>Analgoidea</taxon>
        <taxon>Pyroglyphidae</taxon>
        <taxon>Dermatophagoidinae</taxon>
        <taxon>Dermatophagoides</taxon>
    </lineage>
</organism>
<feature type="coiled-coil region" evidence="1">
    <location>
        <begin position="1077"/>
        <end position="1104"/>
    </location>
</feature>
<gene>
    <name evidence="3" type="ORF">DERF_008119</name>
</gene>
<proteinExistence type="predicted"/>
<evidence type="ECO:0000256" key="2">
    <source>
        <dbReference type="SAM" id="MobiDB-lite"/>
    </source>
</evidence>
<evidence type="ECO:0000256" key="1">
    <source>
        <dbReference type="SAM" id="Coils"/>
    </source>
</evidence>